<dbReference type="InterPro" id="IPR045849">
    <property type="entry name" value="IP5P_plant"/>
</dbReference>
<dbReference type="InterPro" id="IPR036691">
    <property type="entry name" value="Endo/exonu/phosph_ase_sf"/>
</dbReference>
<name>A0AAF0TW87_SOLVR</name>
<comment type="similarity">
    <text evidence="1">Belongs to the inositol polyphosphate 5-phosphatase family.</text>
</comment>
<dbReference type="PANTHER" id="PTHR45666:SF12">
    <property type="entry name" value="TYPE IV INOSITOL POLYPHOSPHATE 5-PHOSPHATASE 9-LIKE"/>
    <property type="match status" value="1"/>
</dbReference>
<evidence type="ECO:0000256" key="2">
    <source>
        <dbReference type="ARBA" id="ARBA00022801"/>
    </source>
</evidence>
<accession>A0AAF0TW87</accession>
<dbReference type="InterPro" id="IPR000300">
    <property type="entry name" value="IPPc"/>
</dbReference>
<dbReference type="GO" id="GO:0034485">
    <property type="term" value="F:phosphatidylinositol-3,4,5-trisphosphate 5-phosphatase activity"/>
    <property type="evidence" value="ECO:0007669"/>
    <property type="project" value="TreeGrafter"/>
</dbReference>
<feature type="domain" description="Inositol polyphosphate-related phosphatase" evidence="3">
    <location>
        <begin position="20"/>
        <end position="430"/>
    </location>
</feature>
<dbReference type="Gene3D" id="3.60.10.10">
    <property type="entry name" value="Endonuclease/exonuclease/phosphatase"/>
    <property type="match status" value="1"/>
</dbReference>
<dbReference type="EMBL" id="CP133617">
    <property type="protein sequence ID" value="WMV35527.1"/>
    <property type="molecule type" value="Genomic_DNA"/>
</dbReference>
<keyword evidence="2" id="KW-0378">Hydrolase</keyword>
<dbReference type="SUPFAM" id="SSF56219">
    <property type="entry name" value="DNase I-like"/>
    <property type="match status" value="1"/>
</dbReference>
<dbReference type="AlphaFoldDB" id="A0AAF0TW87"/>
<dbReference type="Pfam" id="PF22669">
    <property type="entry name" value="Exo_endo_phos2"/>
    <property type="match status" value="2"/>
</dbReference>
<evidence type="ECO:0000313" key="5">
    <source>
        <dbReference type="Proteomes" id="UP001234989"/>
    </source>
</evidence>
<evidence type="ECO:0000313" key="4">
    <source>
        <dbReference type="EMBL" id="WMV35527.1"/>
    </source>
</evidence>
<dbReference type="GO" id="GO:0004445">
    <property type="term" value="F:inositol-polyphosphate 5-phosphatase activity"/>
    <property type="evidence" value="ECO:0007669"/>
    <property type="project" value="InterPro"/>
</dbReference>
<proteinExistence type="inferred from homology"/>
<dbReference type="GO" id="GO:0046856">
    <property type="term" value="P:phosphatidylinositol dephosphorylation"/>
    <property type="evidence" value="ECO:0007669"/>
    <property type="project" value="InterPro"/>
</dbReference>
<sequence length="433" mass="49833">MMRILLADSDSTSAPLAEIQNFTLFVSSWNVGGIAPPNDLNMEDLLDTRNNLADIYVLGFQEIVPLNAGSVIVPENTTICMQWNSLISTALNKIDVNNLTLQEAEEEENVRVYPLKKGSSLKFNVENSTQFECIISKQMVGIFITVWARSPLLPYISHTSVSCVGCGIFGYLGNKEQTTGIIYTCCPSPTPIPKVFTPRSRGACGHTNWIETQSYVSSVQFTNFQYLIYRVQCRLDFGCMKQASALCVVIWLPEEKKEMRDREMQMPLKYYHAQDFLVTHFSICQEKFYSTSDLNYRIYLPEATTRSLVNDRQWSILLQNDQYHHYFEVHIENFGKMKLKAELREGCIFNGWQEEDIEFAPTYKYYPDSDDYYGCSQNGKRGKSRAPAWCDRIIWFGKGLKQSQYNRGEFRLSDHRPVWAIFKAEVKVPSPLY</sequence>
<dbReference type="GO" id="GO:0004439">
    <property type="term" value="F:phosphatidylinositol-4,5-bisphosphate 5-phosphatase activity"/>
    <property type="evidence" value="ECO:0007669"/>
    <property type="project" value="TreeGrafter"/>
</dbReference>
<keyword evidence="5" id="KW-1185">Reference proteome</keyword>
<dbReference type="SMART" id="SM00128">
    <property type="entry name" value="IPPc"/>
    <property type="match status" value="1"/>
</dbReference>
<dbReference type="Proteomes" id="UP001234989">
    <property type="component" value="Chromosome 6"/>
</dbReference>
<evidence type="ECO:0000256" key="1">
    <source>
        <dbReference type="ARBA" id="ARBA00010768"/>
    </source>
</evidence>
<reference evidence="4" key="1">
    <citation type="submission" date="2023-08" db="EMBL/GenBank/DDBJ databases">
        <title>A de novo genome assembly of Solanum verrucosum Schlechtendal, a Mexican diploid species geographically isolated from the other diploid A-genome species in potato relatives.</title>
        <authorList>
            <person name="Hosaka K."/>
        </authorList>
    </citation>
    <scope>NUCLEOTIDE SEQUENCE</scope>
    <source>
        <tissue evidence="4">Young leaves</tissue>
    </source>
</reference>
<evidence type="ECO:0000259" key="3">
    <source>
        <dbReference type="SMART" id="SM00128"/>
    </source>
</evidence>
<dbReference type="PANTHER" id="PTHR45666">
    <property type="entry name" value="TYPE IV INOSITOL POLYPHOSPHATE 5-PHOSPHATASE 9"/>
    <property type="match status" value="1"/>
</dbReference>
<gene>
    <name evidence="4" type="ORF">MTR67_028912</name>
</gene>
<protein>
    <recommendedName>
        <fullName evidence="3">Inositol polyphosphate-related phosphatase domain-containing protein</fullName>
    </recommendedName>
</protein>
<organism evidence="4 5">
    <name type="scientific">Solanum verrucosum</name>
    <dbReference type="NCBI Taxonomy" id="315347"/>
    <lineage>
        <taxon>Eukaryota</taxon>
        <taxon>Viridiplantae</taxon>
        <taxon>Streptophyta</taxon>
        <taxon>Embryophyta</taxon>
        <taxon>Tracheophyta</taxon>
        <taxon>Spermatophyta</taxon>
        <taxon>Magnoliopsida</taxon>
        <taxon>eudicotyledons</taxon>
        <taxon>Gunneridae</taxon>
        <taxon>Pentapetalae</taxon>
        <taxon>asterids</taxon>
        <taxon>lamiids</taxon>
        <taxon>Solanales</taxon>
        <taxon>Solanaceae</taxon>
        <taxon>Solanoideae</taxon>
        <taxon>Solaneae</taxon>
        <taxon>Solanum</taxon>
    </lineage>
</organism>